<sequence>MYKQSLIYDKVQSTIRADIKRKAENMINNERTGEDKFYGDI</sequence>
<dbReference type="EMBL" id="BMLW01000010">
    <property type="protein sequence ID" value="GGP13644.1"/>
    <property type="molecule type" value="Genomic_DNA"/>
</dbReference>
<keyword evidence="2" id="KW-1185">Reference proteome</keyword>
<name>A0ABQ2NYE4_9BACI</name>
<protein>
    <submittedName>
        <fullName evidence="1">Uncharacterized protein</fullName>
    </submittedName>
</protein>
<reference evidence="2" key="1">
    <citation type="journal article" date="2019" name="Int. J. Syst. Evol. Microbiol.">
        <title>The Global Catalogue of Microorganisms (GCM) 10K type strain sequencing project: providing services to taxonomists for standard genome sequencing and annotation.</title>
        <authorList>
            <consortium name="The Broad Institute Genomics Platform"/>
            <consortium name="The Broad Institute Genome Sequencing Center for Infectious Disease"/>
            <person name="Wu L."/>
            <person name="Ma J."/>
        </authorList>
    </citation>
    <scope>NUCLEOTIDE SEQUENCE [LARGE SCALE GENOMIC DNA]</scope>
    <source>
        <strain evidence="2">CGMCC 1.7693</strain>
    </source>
</reference>
<dbReference type="Proteomes" id="UP000641206">
    <property type="component" value="Unassembled WGS sequence"/>
</dbReference>
<evidence type="ECO:0000313" key="1">
    <source>
        <dbReference type="EMBL" id="GGP13644.1"/>
    </source>
</evidence>
<evidence type="ECO:0000313" key="2">
    <source>
        <dbReference type="Proteomes" id="UP000641206"/>
    </source>
</evidence>
<proteinExistence type="predicted"/>
<organism evidence="1 2">
    <name type="scientific">Oceanobacillus neutriphilus</name>
    <dbReference type="NCBI Taxonomy" id="531815"/>
    <lineage>
        <taxon>Bacteria</taxon>
        <taxon>Bacillati</taxon>
        <taxon>Bacillota</taxon>
        <taxon>Bacilli</taxon>
        <taxon>Bacillales</taxon>
        <taxon>Bacillaceae</taxon>
        <taxon>Oceanobacillus</taxon>
    </lineage>
</organism>
<accession>A0ABQ2NYE4</accession>
<gene>
    <name evidence="1" type="ORF">GCM10011346_34450</name>
</gene>
<comment type="caution">
    <text evidence="1">The sequence shown here is derived from an EMBL/GenBank/DDBJ whole genome shotgun (WGS) entry which is preliminary data.</text>
</comment>